<proteinExistence type="predicted"/>
<sequence>MPGRHLGHEEPGTAVAAASPQGPFLARRQADGYRPPVWPPAGGAQHPMVRFGFRVGGPESAVAGAVGLGATVAGFQPQPDVRVLLDLAGHPFCLRLGVQRGAGSPGAGARGPAGRQAAVTACGSAR</sequence>
<name>A0ABP9DE12_9ACTN</name>
<evidence type="ECO:0000313" key="3">
    <source>
        <dbReference type="EMBL" id="GAA4841926.1"/>
    </source>
</evidence>
<comment type="caution">
    <text evidence="3">The sequence shown here is derived from an EMBL/GenBank/DDBJ whole genome shotgun (WGS) entry which is preliminary data.</text>
</comment>
<dbReference type="Proteomes" id="UP001501752">
    <property type="component" value="Unassembled WGS sequence"/>
</dbReference>
<reference evidence="4" key="1">
    <citation type="journal article" date="2019" name="Int. J. Syst. Evol. Microbiol.">
        <title>The Global Catalogue of Microorganisms (GCM) 10K type strain sequencing project: providing services to taxonomists for standard genome sequencing and annotation.</title>
        <authorList>
            <consortium name="The Broad Institute Genomics Platform"/>
            <consortium name="The Broad Institute Genome Sequencing Center for Infectious Disease"/>
            <person name="Wu L."/>
            <person name="Ma J."/>
        </authorList>
    </citation>
    <scope>NUCLEOTIDE SEQUENCE [LARGE SCALE GENOMIC DNA]</scope>
    <source>
        <strain evidence="4">JCM 13006</strain>
    </source>
</reference>
<gene>
    <name evidence="3" type="ORF">GCM10023235_17240</name>
</gene>
<evidence type="ECO:0000256" key="1">
    <source>
        <dbReference type="SAM" id="MobiDB-lite"/>
    </source>
</evidence>
<dbReference type="InterPro" id="IPR029068">
    <property type="entry name" value="Glyas_Bleomycin-R_OHBP_Dase"/>
</dbReference>
<evidence type="ECO:0000259" key="2">
    <source>
        <dbReference type="Pfam" id="PF18029"/>
    </source>
</evidence>
<accession>A0ABP9DE12</accession>
<feature type="region of interest" description="Disordered" evidence="1">
    <location>
        <begin position="101"/>
        <end position="126"/>
    </location>
</feature>
<dbReference type="Pfam" id="PF18029">
    <property type="entry name" value="Glyoxalase_6"/>
    <property type="match status" value="1"/>
</dbReference>
<dbReference type="InterPro" id="IPR041581">
    <property type="entry name" value="Glyoxalase_6"/>
</dbReference>
<feature type="compositionally biased region" description="Basic and acidic residues" evidence="1">
    <location>
        <begin position="1"/>
        <end position="11"/>
    </location>
</feature>
<feature type="region of interest" description="Disordered" evidence="1">
    <location>
        <begin position="1"/>
        <end position="22"/>
    </location>
</feature>
<dbReference type="EMBL" id="BAABIS010000001">
    <property type="protein sequence ID" value="GAA4841926.1"/>
    <property type="molecule type" value="Genomic_DNA"/>
</dbReference>
<dbReference type="RefSeq" id="WP_345696174.1">
    <property type="nucleotide sequence ID" value="NZ_BAABIS010000001.1"/>
</dbReference>
<feature type="domain" description="Glyoxalase-like" evidence="2">
    <location>
        <begin position="19"/>
        <end position="94"/>
    </location>
</feature>
<keyword evidence="4" id="KW-1185">Reference proteome</keyword>
<protein>
    <recommendedName>
        <fullName evidence="2">Glyoxalase-like domain-containing protein</fullName>
    </recommendedName>
</protein>
<evidence type="ECO:0000313" key="4">
    <source>
        <dbReference type="Proteomes" id="UP001501752"/>
    </source>
</evidence>
<organism evidence="3 4">
    <name type="scientific">Kitasatospora terrestris</name>
    <dbReference type="NCBI Taxonomy" id="258051"/>
    <lineage>
        <taxon>Bacteria</taxon>
        <taxon>Bacillati</taxon>
        <taxon>Actinomycetota</taxon>
        <taxon>Actinomycetes</taxon>
        <taxon>Kitasatosporales</taxon>
        <taxon>Streptomycetaceae</taxon>
        <taxon>Kitasatospora</taxon>
    </lineage>
</organism>
<dbReference type="Gene3D" id="3.10.180.10">
    <property type="entry name" value="2,3-Dihydroxybiphenyl 1,2-Dioxygenase, domain 1"/>
    <property type="match status" value="1"/>
</dbReference>